<name>A0AAX2QCM6_9HYPH</name>
<evidence type="ECO:0000313" key="5">
    <source>
        <dbReference type="Proteomes" id="UP000295021"/>
    </source>
</evidence>
<evidence type="ECO:0000256" key="2">
    <source>
        <dbReference type="ARBA" id="ARBA00022801"/>
    </source>
</evidence>
<reference evidence="4 5" key="1">
    <citation type="submission" date="2019-03" db="EMBL/GenBank/DDBJ databases">
        <title>Genomic Encyclopedia of Type Strains, Phase IV (KMG-V): Genome sequencing to study the core and pangenomes of soil and plant-associated prokaryotes.</title>
        <authorList>
            <person name="Whitman W."/>
        </authorList>
    </citation>
    <scope>NUCLEOTIDE SEQUENCE [LARGE SCALE GENOMIC DNA]</scope>
    <source>
        <strain evidence="4 5">FB403</strain>
    </source>
</reference>
<dbReference type="InterPro" id="IPR051540">
    <property type="entry name" value="S-2-haloacid_dehalogenase"/>
</dbReference>
<dbReference type="AlphaFoldDB" id="A0AAX2QCM6"/>
<dbReference type="SFLD" id="SFLDS00003">
    <property type="entry name" value="Haloacid_Dehalogenase"/>
    <property type="match status" value="1"/>
</dbReference>
<dbReference type="SFLD" id="SFLDG01129">
    <property type="entry name" value="C1.5:_HAD__Beta-PGM__Phosphata"/>
    <property type="match status" value="1"/>
</dbReference>
<protein>
    <recommendedName>
        <fullName evidence="3">(S)-2-haloacid dehalogenase</fullName>
        <ecNumber evidence="3">3.8.1.2</ecNumber>
    </recommendedName>
    <alternativeName>
        <fullName evidence="3">2-haloalkanoic acid dehalogenase</fullName>
    </alternativeName>
    <alternativeName>
        <fullName evidence="3">Halocarboxylic acid halidohydrolase</fullName>
    </alternativeName>
    <alternativeName>
        <fullName evidence="3">L-2-haloacid dehalogenase</fullName>
    </alternativeName>
</protein>
<dbReference type="SFLD" id="SFLDG01135">
    <property type="entry name" value="C1.5.6:_HAD__Beta-PGM__Phospha"/>
    <property type="match status" value="1"/>
</dbReference>
<keyword evidence="2 3" id="KW-0378">Hydrolase</keyword>
<organism evidence="4 5">
    <name type="scientific">Rhizobium laguerreae</name>
    <dbReference type="NCBI Taxonomy" id="1076926"/>
    <lineage>
        <taxon>Bacteria</taxon>
        <taxon>Pseudomonadati</taxon>
        <taxon>Pseudomonadota</taxon>
        <taxon>Alphaproteobacteria</taxon>
        <taxon>Hyphomicrobiales</taxon>
        <taxon>Rhizobiaceae</taxon>
        <taxon>Rhizobium/Agrobacterium group</taxon>
        <taxon>Rhizobium</taxon>
    </lineage>
</organism>
<dbReference type="Gene3D" id="3.40.50.1000">
    <property type="entry name" value="HAD superfamily/HAD-like"/>
    <property type="match status" value="1"/>
</dbReference>
<dbReference type="InterPro" id="IPR006439">
    <property type="entry name" value="HAD-SF_hydro_IA"/>
</dbReference>
<evidence type="ECO:0000256" key="1">
    <source>
        <dbReference type="ARBA" id="ARBA00008106"/>
    </source>
</evidence>
<dbReference type="InterPro" id="IPR006328">
    <property type="entry name" value="2-HAD"/>
</dbReference>
<dbReference type="EC" id="3.8.1.2" evidence="3"/>
<dbReference type="PANTHER" id="PTHR43316:SF3">
    <property type="entry name" value="HALOACID DEHALOGENASE, TYPE II (AFU_ORTHOLOGUE AFUA_2G07750)-RELATED"/>
    <property type="match status" value="1"/>
</dbReference>
<comment type="caution">
    <text evidence="4">The sequence shown here is derived from an EMBL/GenBank/DDBJ whole genome shotgun (WGS) entry which is preliminary data.</text>
</comment>
<dbReference type="InterPro" id="IPR036412">
    <property type="entry name" value="HAD-like_sf"/>
</dbReference>
<gene>
    <name evidence="4" type="ORF">EV131_12325</name>
</gene>
<accession>A0AAX2QCM6</accession>
<dbReference type="NCBIfam" id="TIGR01428">
    <property type="entry name" value="HAD_type_II"/>
    <property type="match status" value="1"/>
</dbReference>
<dbReference type="CDD" id="cd02588">
    <property type="entry name" value="HAD_L2-DEX"/>
    <property type="match status" value="1"/>
</dbReference>
<dbReference type="GO" id="GO:0018784">
    <property type="term" value="F:(S)-2-haloacid dehalogenase activity"/>
    <property type="evidence" value="ECO:0007669"/>
    <property type="project" value="UniProtKB-UniRule"/>
</dbReference>
<comment type="function">
    <text evidence="3">Catalyzes the hydrolytic dehalogenation of small (S)-2-haloalkanoic acids to yield the corresponding (R)-2-hydroxyalkanoic acids.</text>
</comment>
<proteinExistence type="inferred from homology"/>
<dbReference type="InterPro" id="IPR023198">
    <property type="entry name" value="PGP-like_dom2"/>
</dbReference>
<sequence>MKKAFVFDAYGTLYDLRSVEQSVEAVFPGQGSLIAHVWRMKQLEYSWLTTLMNRYEDFWSMTLRSLDYTLRSLQLAANEQLRLDIAATYLDLAPYDDAVVCLDSLVPHRRAILSNGSRLMLSALAANSRLERYLDHILSVDADRAFKPAPQAYEIVEQALAVERSDVVFVSSNGFDICGAKSFGFTVVRVARTDTSVPGPRVAPNNMDERLLRPDTG</sequence>
<evidence type="ECO:0000256" key="3">
    <source>
        <dbReference type="RuleBase" id="RU368077"/>
    </source>
</evidence>
<dbReference type="RefSeq" id="WP_132614579.1">
    <property type="nucleotide sequence ID" value="NZ_SMBI01000023.1"/>
</dbReference>
<dbReference type="SFLD" id="SFLDF00045">
    <property type="entry name" value="2-haloacid_dehalogenase"/>
    <property type="match status" value="1"/>
</dbReference>
<dbReference type="NCBIfam" id="TIGR01493">
    <property type="entry name" value="HAD-SF-IA-v2"/>
    <property type="match status" value="1"/>
</dbReference>
<evidence type="ECO:0000313" key="4">
    <source>
        <dbReference type="EMBL" id="TCU14208.1"/>
    </source>
</evidence>
<dbReference type="Gene3D" id="1.10.150.240">
    <property type="entry name" value="Putative phosphatase, domain 2"/>
    <property type="match status" value="1"/>
</dbReference>
<dbReference type="PANTHER" id="PTHR43316">
    <property type="entry name" value="HYDROLASE, HALOACID DELAHOGENASE-RELATED"/>
    <property type="match status" value="1"/>
</dbReference>
<comment type="catalytic activity">
    <reaction evidence="3">
        <text>an (S)-2-haloacid + H2O = a (2R)-2-hydroxycarboxylate + a halide anion + H(+)</text>
        <dbReference type="Rhea" id="RHEA:11192"/>
        <dbReference type="ChEBI" id="CHEBI:15377"/>
        <dbReference type="ChEBI" id="CHEBI:15378"/>
        <dbReference type="ChEBI" id="CHEBI:16042"/>
        <dbReference type="ChEBI" id="CHEBI:58314"/>
        <dbReference type="ChEBI" id="CHEBI:137405"/>
        <dbReference type="EC" id="3.8.1.2"/>
    </reaction>
</comment>
<dbReference type="InterPro" id="IPR023214">
    <property type="entry name" value="HAD_sf"/>
</dbReference>
<dbReference type="Proteomes" id="UP000295021">
    <property type="component" value="Unassembled WGS sequence"/>
</dbReference>
<dbReference type="Pfam" id="PF00702">
    <property type="entry name" value="Hydrolase"/>
    <property type="match status" value="1"/>
</dbReference>
<comment type="similarity">
    <text evidence="1 3">Belongs to the HAD-like hydrolase superfamily. S-2-haloalkanoic acid dehalogenase family.</text>
</comment>
<dbReference type="SUPFAM" id="SSF56784">
    <property type="entry name" value="HAD-like"/>
    <property type="match status" value="1"/>
</dbReference>
<dbReference type="EMBL" id="SMBI01000023">
    <property type="protein sequence ID" value="TCU14208.1"/>
    <property type="molecule type" value="Genomic_DNA"/>
</dbReference>
<dbReference type="PRINTS" id="PR00413">
    <property type="entry name" value="HADHALOGNASE"/>
</dbReference>